<organism evidence="4 5">
    <name type="scientific">Arenivirga flava</name>
    <dbReference type="NCBI Taxonomy" id="1930060"/>
    <lineage>
        <taxon>Bacteria</taxon>
        <taxon>Bacillati</taxon>
        <taxon>Actinomycetota</taxon>
        <taxon>Actinomycetes</taxon>
        <taxon>Micrococcales</taxon>
        <taxon>Microbacteriaceae</taxon>
        <taxon>Arenivirga</taxon>
    </lineage>
</organism>
<gene>
    <name evidence="4" type="ORF">GCM10025874_04940</name>
</gene>
<proteinExistence type="predicted"/>
<sequence>MSARCAYCDAELRPNSMFCFECGQLVQGATPPVPAGFAAPPPVAPQQAASPAAATIRPEAERPVVPLPPVWQPAPSARPAEAATAAPAPAAPAAASASGRVRLRFSTGEQVVVAGRAIIGRQPHSTAQNEGAQAVEVHDPSRSVSRVHLIVEVDANGVSAADAGSGNGSDLERGGVRMPLREGRPAALHPGDRLWIGEVSIEVDAA</sequence>
<dbReference type="RefSeq" id="WP_284229695.1">
    <property type="nucleotide sequence ID" value="NZ_BSUL01000001.1"/>
</dbReference>
<dbReference type="EMBL" id="BSUL01000001">
    <property type="protein sequence ID" value="GMA27241.1"/>
    <property type="molecule type" value="Genomic_DNA"/>
</dbReference>
<accession>A0AA37XA94</accession>
<dbReference type="PROSITE" id="PS50006">
    <property type="entry name" value="FHA_DOMAIN"/>
    <property type="match status" value="1"/>
</dbReference>
<feature type="domain" description="FHA" evidence="3">
    <location>
        <begin position="117"/>
        <end position="176"/>
    </location>
</feature>
<protein>
    <recommendedName>
        <fullName evidence="3">FHA domain-containing protein</fullName>
    </recommendedName>
</protein>
<evidence type="ECO:0000313" key="4">
    <source>
        <dbReference type="EMBL" id="GMA27241.1"/>
    </source>
</evidence>
<dbReference type="Pfam" id="PF00498">
    <property type="entry name" value="FHA"/>
    <property type="match status" value="1"/>
</dbReference>
<dbReference type="CDD" id="cd00060">
    <property type="entry name" value="FHA"/>
    <property type="match status" value="1"/>
</dbReference>
<dbReference type="Proteomes" id="UP001157160">
    <property type="component" value="Unassembled WGS sequence"/>
</dbReference>
<dbReference type="Gene3D" id="2.60.200.20">
    <property type="match status" value="1"/>
</dbReference>
<keyword evidence="1" id="KW-0597">Phosphoprotein</keyword>
<evidence type="ECO:0000256" key="1">
    <source>
        <dbReference type="ARBA" id="ARBA00022553"/>
    </source>
</evidence>
<feature type="region of interest" description="Disordered" evidence="2">
    <location>
        <begin position="65"/>
        <end position="85"/>
    </location>
</feature>
<dbReference type="InterPro" id="IPR008984">
    <property type="entry name" value="SMAD_FHA_dom_sf"/>
</dbReference>
<feature type="compositionally biased region" description="Low complexity" evidence="2">
    <location>
        <begin position="73"/>
        <end position="85"/>
    </location>
</feature>
<evidence type="ECO:0000259" key="3">
    <source>
        <dbReference type="PROSITE" id="PS50006"/>
    </source>
</evidence>
<name>A0AA37XA94_9MICO</name>
<dbReference type="SUPFAM" id="SSF49879">
    <property type="entry name" value="SMAD/FHA domain"/>
    <property type="match status" value="1"/>
</dbReference>
<reference evidence="4 5" key="1">
    <citation type="journal article" date="2014" name="Int. J. Syst. Evol. Microbiol.">
        <title>Complete genome sequence of Corynebacterium casei LMG S-19264T (=DSM 44701T), isolated from a smear-ripened cheese.</title>
        <authorList>
            <consortium name="US DOE Joint Genome Institute (JGI-PGF)"/>
            <person name="Walter F."/>
            <person name="Albersmeier A."/>
            <person name="Kalinowski J."/>
            <person name="Ruckert C."/>
        </authorList>
    </citation>
    <scope>NUCLEOTIDE SEQUENCE [LARGE SCALE GENOMIC DNA]</scope>
    <source>
        <strain evidence="4 5">NBRC 112289</strain>
    </source>
</reference>
<comment type="caution">
    <text evidence="4">The sequence shown here is derived from an EMBL/GenBank/DDBJ whole genome shotgun (WGS) entry which is preliminary data.</text>
</comment>
<dbReference type="InterPro" id="IPR000253">
    <property type="entry name" value="FHA_dom"/>
</dbReference>
<keyword evidence="5" id="KW-1185">Reference proteome</keyword>
<evidence type="ECO:0000256" key="2">
    <source>
        <dbReference type="SAM" id="MobiDB-lite"/>
    </source>
</evidence>
<dbReference type="AlphaFoldDB" id="A0AA37XA94"/>
<evidence type="ECO:0000313" key="5">
    <source>
        <dbReference type="Proteomes" id="UP001157160"/>
    </source>
</evidence>